<dbReference type="PANTHER" id="PTHR30118:SF15">
    <property type="entry name" value="TRANSCRIPTIONAL REGULATORY PROTEIN"/>
    <property type="match status" value="1"/>
</dbReference>
<evidence type="ECO:0000313" key="6">
    <source>
        <dbReference type="EMBL" id="NDY94066.1"/>
    </source>
</evidence>
<evidence type="ECO:0000256" key="1">
    <source>
        <dbReference type="ARBA" id="ARBA00009437"/>
    </source>
</evidence>
<dbReference type="AlphaFoldDB" id="A0A7C9TPM6"/>
<organism evidence="6 7">
    <name type="scientific">Ideonella livida</name>
    <dbReference type="NCBI Taxonomy" id="2707176"/>
    <lineage>
        <taxon>Bacteria</taxon>
        <taxon>Pseudomonadati</taxon>
        <taxon>Pseudomonadota</taxon>
        <taxon>Betaproteobacteria</taxon>
        <taxon>Burkholderiales</taxon>
        <taxon>Sphaerotilaceae</taxon>
        <taxon>Ideonella</taxon>
    </lineage>
</organism>
<dbReference type="InterPro" id="IPR000847">
    <property type="entry name" value="LysR_HTH_N"/>
</dbReference>
<dbReference type="InterPro" id="IPR005119">
    <property type="entry name" value="LysR_subst-bd"/>
</dbReference>
<accession>A0A7C9TPM6</accession>
<dbReference type="GO" id="GO:0003700">
    <property type="term" value="F:DNA-binding transcription factor activity"/>
    <property type="evidence" value="ECO:0007669"/>
    <property type="project" value="InterPro"/>
</dbReference>
<keyword evidence="3" id="KW-0238">DNA-binding</keyword>
<evidence type="ECO:0000259" key="5">
    <source>
        <dbReference type="PROSITE" id="PS50931"/>
    </source>
</evidence>
<dbReference type="InterPro" id="IPR050389">
    <property type="entry name" value="LysR-type_TF"/>
</dbReference>
<proteinExistence type="inferred from homology"/>
<dbReference type="InterPro" id="IPR036388">
    <property type="entry name" value="WH-like_DNA-bd_sf"/>
</dbReference>
<dbReference type="PRINTS" id="PR00039">
    <property type="entry name" value="HTHLYSR"/>
</dbReference>
<dbReference type="EMBL" id="JAAGOH010000068">
    <property type="protein sequence ID" value="NDY94066.1"/>
    <property type="molecule type" value="Genomic_DNA"/>
</dbReference>
<name>A0A7C9TPM6_9BURK</name>
<keyword evidence="4" id="KW-0804">Transcription</keyword>
<reference evidence="6 7" key="1">
    <citation type="submission" date="2020-02" db="EMBL/GenBank/DDBJ databases">
        <title>Ideonella bacterium strain TBM-1.</title>
        <authorList>
            <person name="Chen W.-M."/>
        </authorList>
    </citation>
    <scope>NUCLEOTIDE SEQUENCE [LARGE SCALE GENOMIC DNA]</scope>
    <source>
        <strain evidence="6 7">TBM-1</strain>
    </source>
</reference>
<dbReference type="PROSITE" id="PS50931">
    <property type="entry name" value="HTH_LYSR"/>
    <property type="match status" value="1"/>
</dbReference>
<evidence type="ECO:0000256" key="3">
    <source>
        <dbReference type="ARBA" id="ARBA00023125"/>
    </source>
</evidence>
<dbReference type="PANTHER" id="PTHR30118">
    <property type="entry name" value="HTH-TYPE TRANSCRIPTIONAL REGULATOR LEUO-RELATED"/>
    <property type="match status" value="1"/>
</dbReference>
<comment type="similarity">
    <text evidence="1">Belongs to the LysR transcriptional regulatory family.</text>
</comment>
<gene>
    <name evidence="6" type="ORF">G3A44_23005</name>
</gene>
<dbReference type="Gene3D" id="3.40.190.10">
    <property type="entry name" value="Periplasmic binding protein-like II"/>
    <property type="match status" value="2"/>
</dbReference>
<dbReference type="Pfam" id="PF03466">
    <property type="entry name" value="LysR_substrate"/>
    <property type="match status" value="1"/>
</dbReference>
<dbReference type="Gene3D" id="1.10.10.10">
    <property type="entry name" value="Winged helix-like DNA-binding domain superfamily/Winged helix DNA-binding domain"/>
    <property type="match status" value="1"/>
</dbReference>
<dbReference type="InterPro" id="IPR036390">
    <property type="entry name" value="WH_DNA-bd_sf"/>
</dbReference>
<dbReference type="SUPFAM" id="SSF46785">
    <property type="entry name" value="Winged helix' DNA-binding domain"/>
    <property type="match status" value="1"/>
</dbReference>
<evidence type="ECO:0000256" key="2">
    <source>
        <dbReference type="ARBA" id="ARBA00023015"/>
    </source>
</evidence>
<keyword evidence="2" id="KW-0805">Transcription regulation</keyword>
<feature type="domain" description="HTH lysR-type" evidence="5">
    <location>
        <begin position="6"/>
        <end position="63"/>
    </location>
</feature>
<evidence type="ECO:0000256" key="4">
    <source>
        <dbReference type="ARBA" id="ARBA00023163"/>
    </source>
</evidence>
<sequence>MDIKSLDLNLLRLFDTIYRLRNISRAAEALGLSQPATSQALTRLRLAMNDPLFQRAPGGVKPTARADRLARTVQEGLALLEAGLEEEADFDPRTSSAELRLHLTDIGEARFLPRLMEALGQRAPLVKVHAQTWAPEAIPAGLEEGKLHYAIGFLPTVASTARIELLTDRYLLLLGSNHPLAKRASANVVGTEELAQLDFVAVRSHGETLRILQALRLEHRVRLVASNFLALPALLRSTELAVLMPREIALNFEPRASFRLIEPGLPLRDFTVSLHWSRRHERLPLLRWTRALLLDLFCQLERPLA</sequence>
<dbReference type="GO" id="GO:0003677">
    <property type="term" value="F:DNA binding"/>
    <property type="evidence" value="ECO:0007669"/>
    <property type="project" value="UniProtKB-KW"/>
</dbReference>
<dbReference type="RefSeq" id="WP_163460081.1">
    <property type="nucleotide sequence ID" value="NZ_JAAGOH010000068.1"/>
</dbReference>
<dbReference type="SUPFAM" id="SSF53850">
    <property type="entry name" value="Periplasmic binding protein-like II"/>
    <property type="match status" value="1"/>
</dbReference>
<comment type="caution">
    <text evidence="6">The sequence shown here is derived from an EMBL/GenBank/DDBJ whole genome shotgun (WGS) entry which is preliminary data.</text>
</comment>
<dbReference type="Pfam" id="PF00126">
    <property type="entry name" value="HTH_1"/>
    <property type="match status" value="1"/>
</dbReference>
<protein>
    <submittedName>
        <fullName evidence="6">LysR family transcriptional regulator</fullName>
    </submittedName>
</protein>
<evidence type="ECO:0000313" key="7">
    <source>
        <dbReference type="Proteomes" id="UP000484255"/>
    </source>
</evidence>
<dbReference type="Proteomes" id="UP000484255">
    <property type="component" value="Unassembled WGS sequence"/>
</dbReference>
<keyword evidence="7" id="KW-1185">Reference proteome</keyword>